<sequence length="116" mass="13573">MPPHLTEIQDHEFRGSHDNCCVFKPKEARNIHPEVLANTHLRNRYKGVTFARETIFLRGMYGDRRSVHHCIIAVERCRLGRFFQQFPCVNLTNRDDFLLYCATSVSHSCNCESTLF</sequence>
<dbReference type="Proteomes" id="UP000827092">
    <property type="component" value="Unassembled WGS sequence"/>
</dbReference>
<organism evidence="1 2">
    <name type="scientific">Oedothorax gibbosus</name>
    <dbReference type="NCBI Taxonomy" id="931172"/>
    <lineage>
        <taxon>Eukaryota</taxon>
        <taxon>Metazoa</taxon>
        <taxon>Ecdysozoa</taxon>
        <taxon>Arthropoda</taxon>
        <taxon>Chelicerata</taxon>
        <taxon>Arachnida</taxon>
        <taxon>Araneae</taxon>
        <taxon>Araneomorphae</taxon>
        <taxon>Entelegynae</taxon>
        <taxon>Araneoidea</taxon>
        <taxon>Linyphiidae</taxon>
        <taxon>Erigoninae</taxon>
        <taxon>Oedothorax</taxon>
    </lineage>
</organism>
<dbReference type="AlphaFoldDB" id="A0AAV6V5A9"/>
<dbReference type="EMBL" id="JAFNEN010000167">
    <property type="protein sequence ID" value="KAG8191090.1"/>
    <property type="molecule type" value="Genomic_DNA"/>
</dbReference>
<proteinExistence type="predicted"/>
<accession>A0AAV6V5A9</accession>
<name>A0AAV6V5A9_9ARAC</name>
<comment type="caution">
    <text evidence="1">The sequence shown here is derived from an EMBL/GenBank/DDBJ whole genome shotgun (WGS) entry which is preliminary data.</text>
</comment>
<reference evidence="1 2" key="1">
    <citation type="journal article" date="2022" name="Nat. Ecol. Evol.">
        <title>A masculinizing supergene underlies an exaggerated male reproductive morph in a spider.</title>
        <authorList>
            <person name="Hendrickx F."/>
            <person name="De Corte Z."/>
            <person name="Sonet G."/>
            <person name="Van Belleghem S.M."/>
            <person name="Kostlbacher S."/>
            <person name="Vangestel C."/>
        </authorList>
    </citation>
    <scope>NUCLEOTIDE SEQUENCE [LARGE SCALE GENOMIC DNA]</scope>
    <source>
        <strain evidence="1">W744_W776</strain>
    </source>
</reference>
<evidence type="ECO:0000313" key="1">
    <source>
        <dbReference type="EMBL" id="KAG8191090.1"/>
    </source>
</evidence>
<keyword evidence="2" id="KW-1185">Reference proteome</keyword>
<gene>
    <name evidence="1" type="ORF">JTE90_008402</name>
</gene>
<protein>
    <submittedName>
        <fullName evidence="1">Uncharacterized protein</fullName>
    </submittedName>
</protein>
<evidence type="ECO:0000313" key="2">
    <source>
        <dbReference type="Proteomes" id="UP000827092"/>
    </source>
</evidence>